<dbReference type="InterPro" id="IPR036770">
    <property type="entry name" value="Ankyrin_rpt-contain_sf"/>
</dbReference>
<feature type="region of interest" description="Disordered" evidence="8">
    <location>
        <begin position="647"/>
        <end position="670"/>
    </location>
</feature>
<evidence type="ECO:0000256" key="3">
    <source>
        <dbReference type="ARBA" id="ARBA00022737"/>
    </source>
</evidence>
<dbReference type="Proteomes" id="UP001390339">
    <property type="component" value="Unassembled WGS sequence"/>
</dbReference>
<dbReference type="PANTHER" id="PTHR24198">
    <property type="entry name" value="ANKYRIN REPEAT AND PROTEIN KINASE DOMAIN-CONTAINING PROTEIN"/>
    <property type="match status" value="1"/>
</dbReference>
<evidence type="ECO:0000256" key="5">
    <source>
        <dbReference type="ARBA" id="ARBA00023043"/>
    </source>
</evidence>
<keyword evidence="6 9" id="KW-0472">Membrane</keyword>
<protein>
    <submittedName>
        <fullName evidence="10">Ankyrin repeat protein</fullName>
    </submittedName>
</protein>
<keyword evidence="11" id="KW-1185">Reference proteome</keyword>
<dbReference type="Pfam" id="PF01544">
    <property type="entry name" value="CorA"/>
    <property type="match status" value="1"/>
</dbReference>
<evidence type="ECO:0000256" key="1">
    <source>
        <dbReference type="ARBA" id="ARBA00004141"/>
    </source>
</evidence>
<dbReference type="Pfam" id="PF12796">
    <property type="entry name" value="Ank_2"/>
    <property type="match status" value="2"/>
</dbReference>
<dbReference type="InterPro" id="IPR045863">
    <property type="entry name" value="CorA_TM1_TM2"/>
</dbReference>
<comment type="subcellular location">
    <subcellularLocation>
        <location evidence="1">Membrane</location>
        <topology evidence="1">Multi-pass membrane protein</topology>
    </subcellularLocation>
</comment>
<dbReference type="SUPFAM" id="SSF48403">
    <property type="entry name" value="Ankyrin repeat"/>
    <property type="match status" value="2"/>
</dbReference>
<dbReference type="InterPro" id="IPR002110">
    <property type="entry name" value="Ankyrin_rpt"/>
</dbReference>
<comment type="caution">
    <text evidence="10">The sequence shown here is derived from an EMBL/GenBank/DDBJ whole genome shotgun (WGS) entry which is preliminary data.</text>
</comment>
<feature type="repeat" description="ANK" evidence="7">
    <location>
        <begin position="226"/>
        <end position="259"/>
    </location>
</feature>
<feature type="transmembrane region" description="Helical" evidence="9">
    <location>
        <begin position="1054"/>
        <end position="1077"/>
    </location>
</feature>
<dbReference type="SUPFAM" id="SSF144083">
    <property type="entry name" value="Magnesium transport protein CorA, transmembrane region"/>
    <property type="match status" value="1"/>
</dbReference>
<feature type="repeat" description="ANK" evidence="7">
    <location>
        <begin position="56"/>
        <end position="77"/>
    </location>
</feature>
<feature type="compositionally biased region" description="Polar residues" evidence="8">
    <location>
        <begin position="647"/>
        <end position="657"/>
    </location>
</feature>
<evidence type="ECO:0000313" key="10">
    <source>
        <dbReference type="EMBL" id="KAK8879795.1"/>
    </source>
</evidence>
<reference evidence="10 11" key="1">
    <citation type="journal article" date="2024" name="IMA Fungus">
        <title>Apiospora arundinis, a panoply of carbohydrate-active enzymes and secondary metabolites.</title>
        <authorList>
            <person name="Sorensen T."/>
            <person name="Petersen C."/>
            <person name="Muurmann A.T."/>
            <person name="Christiansen J.V."/>
            <person name="Brundto M.L."/>
            <person name="Overgaard C.K."/>
            <person name="Boysen A.T."/>
            <person name="Wollenberg R.D."/>
            <person name="Larsen T.O."/>
            <person name="Sorensen J.L."/>
            <person name="Nielsen K.L."/>
            <person name="Sondergaard T.E."/>
        </authorList>
    </citation>
    <scope>NUCLEOTIDE SEQUENCE [LARGE SCALE GENOMIC DNA]</scope>
    <source>
        <strain evidence="10 11">AAU 773</strain>
    </source>
</reference>
<keyword evidence="4 9" id="KW-1133">Transmembrane helix</keyword>
<evidence type="ECO:0000256" key="9">
    <source>
        <dbReference type="SAM" id="Phobius"/>
    </source>
</evidence>
<evidence type="ECO:0000256" key="8">
    <source>
        <dbReference type="SAM" id="MobiDB-lite"/>
    </source>
</evidence>
<dbReference type="EMBL" id="JAPCWZ010000001">
    <property type="protein sequence ID" value="KAK8879795.1"/>
    <property type="molecule type" value="Genomic_DNA"/>
</dbReference>
<keyword evidence="3" id="KW-0677">Repeat</keyword>
<feature type="compositionally biased region" description="Basic and acidic residues" evidence="8">
    <location>
        <begin position="1319"/>
        <end position="1330"/>
    </location>
</feature>
<dbReference type="PANTHER" id="PTHR24198:SF165">
    <property type="entry name" value="ANKYRIN REPEAT-CONTAINING PROTEIN-RELATED"/>
    <property type="match status" value="1"/>
</dbReference>
<proteinExistence type="predicted"/>
<feature type="region of interest" description="Disordered" evidence="8">
    <location>
        <begin position="1313"/>
        <end position="1338"/>
    </location>
</feature>
<dbReference type="SMART" id="SM00248">
    <property type="entry name" value="ANK"/>
    <property type="match status" value="10"/>
</dbReference>
<sequence>MSKSRKLKDHEHNFEQFRPQDRVEPWLIVLVQENNLDGLKAALEIERHDANARGSEGRTPLHWAASLGLIQMVGLLIPMSNLEARDDNGHTALFHAIEAQNSGKEILELLLFRGAKHTHVDRKNRTALRFAAELRKADIAKVLLKFDSLVLWDIISDYKPDGDDGGNIDLQAALTLIDCGANINESLGNDTLLHLAARKGCTAVLERFKKSSVISSTQLVDQLGDEYSTPLHEATRNGWKDTVRYLLDDMGAKIDTIDHHGWTALHTAAAHGQTDIATLLLSKGANTEALTENRFNPAYLACIGENDETAAVVLNKMAPPRIFAVENIEKVTLIRVASVRGCVQAVRHILQVAQATDRVTTVIAELDQKCTLAFDAIMNQHEETAMALLEYGTGLQGVDKWGNNAYHFAAFYGFAKVLRHLLSRDEVGRVREQLRQPNSSGITPIQAAAVAAKYTELGSVMPLLLQTEDPERVRGQNTTGWTVLHWAAWYGRVDLVSSVARGGGHDLTTKDELGRTACDLAQKVTSVSLEIVEWLTPPESSMQKSIPLELTQPVCNEDAKEICNSMKGRIINVYTDGDTLEKPGFSILNCLYDYGPREIMSAVAITRRREGHLGFRWVHLPANNKVWVKELAQMIYFDKLRRMEASRQMTKPSNTGEINDGMEKTTSESSDGTDLLVASYRSFRTAMDDWLSKDAGSERARFLKPDLLMHSVEGITRPIVQLAIPFLTFTRVENYLEMHQVDEMLRGTAVTGPGRPSTHLKHYRQMFEYYNRGRKGDVHLPLTLDQSYYHSVEDTDIRNTDQVIFRRQTKTPQDKRFICMVDQLWLLIVNNKTIITSCSEPWNKESIDLGKEIAEHITRHKEGQTRITSVYAMVALAVVAAVRKTLEWEIGDNRERLLRQFESAIATAANREVELFDEFTSSLADTDRTPGGDGMNIKEEVELLREIKDIEDELQLIMGVFRTQSELLNRTLDFLEAEFAGQRDPKSREIMELVVSYEHLMTNQFKDLEKLVRESKMVHDNVNHLLDLKQKDANLSEAIWARKASESATSQGRIIMVFTTVTTIFLPLTFFTSLFALDITSFPHSDSGELSYSPEWAFSRLAGLTLAFSLPIVFLAFFVNRYMMAGLIPHPTENSILSRREDYIDVDTDQAPDCAPEGDGRFLYTYGLNTCICIAVSGTYPPERPAEPGAKRYDRFMVHMSEEDPLGFCDQIRAEVEAAKTQGLQDLQVYFTAPEAVSYRGKETEEEIIKIHKLQRTLMRRLRVLVGSDPDSEDQPRIHWYPYQNHREDSAAVALFRDRSIIAEWRQNAYNNQPFTRSPLEEKKWVDAEPPRPPTSNA</sequence>
<dbReference type="Gene3D" id="1.20.58.340">
    <property type="entry name" value="Magnesium transport protein CorA, transmembrane region"/>
    <property type="match status" value="1"/>
</dbReference>
<dbReference type="PROSITE" id="PS50088">
    <property type="entry name" value="ANK_REPEAT"/>
    <property type="match status" value="3"/>
</dbReference>
<evidence type="ECO:0000256" key="7">
    <source>
        <dbReference type="PROSITE-ProRule" id="PRU00023"/>
    </source>
</evidence>
<organism evidence="10 11">
    <name type="scientific">Apiospora arundinis</name>
    <dbReference type="NCBI Taxonomy" id="335852"/>
    <lineage>
        <taxon>Eukaryota</taxon>
        <taxon>Fungi</taxon>
        <taxon>Dikarya</taxon>
        <taxon>Ascomycota</taxon>
        <taxon>Pezizomycotina</taxon>
        <taxon>Sordariomycetes</taxon>
        <taxon>Xylariomycetidae</taxon>
        <taxon>Amphisphaeriales</taxon>
        <taxon>Apiosporaceae</taxon>
        <taxon>Apiospora</taxon>
    </lineage>
</organism>
<keyword evidence="2 9" id="KW-0812">Transmembrane</keyword>
<dbReference type="Gene3D" id="1.25.40.20">
    <property type="entry name" value="Ankyrin repeat-containing domain"/>
    <property type="match status" value="2"/>
</dbReference>
<evidence type="ECO:0000313" key="11">
    <source>
        <dbReference type="Proteomes" id="UP001390339"/>
    </source>
</evidence>
<feature type="transmembrane region" description="Helical" evidence="9">
    <location>
        <begin position="1097"/>
        <end position="1119"/>
    </location>
</feature>
<feature type="repeat" description="ANK" evidence="7">
    <location>
        <begin position="260"/>
        <end position="292"/>
    </location>
</feature>
<keyword evidence="5 7" id="KW-0040">ANK repeat</keyword>
<evidence type="ECO:0000256" key="6">
    <source>
        <dbReference type="ARBA" id="ARBA00023136"/>
    </source>
</evidence>
<accession>A0ABR2JLM3</accession>
<evidence type="ECO:0000256" key="2">
    <source>
        <dbReference type="ARBA" id="ARBA00022692"/>
    </source>
</evidence>
<dbReference type="InterPro" id="IPR002523">
    <property type="entry name" value="MgTranspt_CorA/ZnTranspt_ZntB"/>
</dbReference>
<gene>
    <name evidence="10" type="ORF">PGQ11_001089</name>
</gene>
<name>A0ABR2JLM3_9PEZI</name>
<dbReference type="PROSITE" id="PS50297">
    <property type="entry name" value="ANK_REP_REGION"/>
    <property type="match status" value="2"/>
</dbReference>
<evidence type="ECO:0000256" key="4">
    <source>
        <dbReference type="ARBA" id="ARBA00022989"/>
    </source>
</evidence>